<dbReference type="InterPro" id="IPR041966">
    <property type="entry name" value="LOTUS-like"/>
</dbReference>
<dbReference type="Pfam" id="PF17182">
    <property type="entry name" value="OSK"/>
    <property type="match status" value="1"/>
</dbReference>
<dbReference type="OrthoDB" id="10034606at2759"/>
<evidence type="ECO:0000313" key="3">
    <source>
        <dbReference type="Proteomes" id="UP000625711"/>
    </source>
</evidence>
<dbReference type="InterPro" id="IPR036514">
    <property type="entry name" value="SGNH_hydro_sf"/>
</dbReference>
<accession>A0A834M0C8</accession>
<feature type="domain" description="OSK" evidence="1">
    <location>
        <begin position="166"/>
        <end position="352"/>
    </location>
</feature>
<dbReference type="EMBL" id="JAACXV010014465">
    <property type="protein sequence ID" value="KAF7267146.1"/>
    <property type="molecule type" value="Genomic_DNA"/>
</dbReference>
<dbReference type="Gene3D" id="3.30.420.610">
    <property type="entry name" value="LOTUS domain-like"/>
    <property type="match status" value="1"/>
</dbReference>
<keyword evidence="3" id="KW-1185">Reference proteome</keyword>
<gene>
    <name evidence="2" type="ORF">GWI33_019637</name>
</gene>
<proteinExistence type="predicted"/>
<comment type="caution">
    <text evidence="2">The sequence shown here is derived from an EMBL/GenBank/DDBJ whole genome shotgun (WGS) entry which is preliminary data.</text>
</comment>
<dbReference type="AlphaFoldDB" id="A0A834M0C8"/>
<evidence type="ECO:0000259" key="1">
    <source>
        <dbReference type="Pfam" id="PF17182"/>
    </source>
</evidence>
<sequence length="361" mass="41873">MVLSEQISSEEQQISKVLISIICLYGNDGLPLELVESEFENYCGFPIPWRKFGAETLKSWLITLPHIYLVVDRFNNEVLIEQSPKSMHIKDLILKQKQAHHKSQTFLNRKLCPYATGHGEYNQEYKMKNRLECQNLPEGSFIHTSINNVIVNDPDRYEKFEELESMLPLFYKHQALGDDFFLDIADSKLGYYVPDKGPKECGLCIAGQTISKLSEKIRGAVILAPRVVVMIGFQDLIDGQNISTMITDLRQLIMELKKKNTRITLITLIPSPKLPKVRRFEIRMDIFNRAIIDYASDPILKCNIIDMNTIFIKETEKFKKDFDRFKKVTKNDPYKVFSDYGRKIFLNALKSCLKEQIEYGH</sequence>
<protein>
    <recommendedName>
        <fullName evidence="1">OSK domain-containing protein</fullName>
    </recommendedName>
</protein>
<evidence type="ECO:0000313" key="2">
    <source>
        <dbReference type="EMBL" id="KAF7267146.1"/>
    </source>
</evidence>
<organism evidence="2 3">
    <name type="scientific">Rhynchophorus ferrugineus</name>
    <name type="common">Red palm weevil</name>
    <name type="synonym">Curculio ferrugineus</name>
    <dbReference type="NCBI Taxonomy" id="354439"/>
    <lineage>
        <taxon>Eukaryota</taxon>
        <taxon>Metazoa</taxon>
        <taxon>Ecdysozoa</taxon>
        <taxon>Arthropoda</taxon>
        <taxon>Hexapoda</taxon>
        <taxon>Insecta</taxon>
        <taxon>Pterygota</taxon>
        <taxon>Neoptera</taxon>
        <taxon>Endopterygota</taxon>
        <taxon>Coleoptera</taxon>
        <taxon>Polyphaga</taxon>
        <taxon>Cucujiformia</taxon>
        <taxon>Curculionidae</taxon>
        <taxon>Dryophthorinae</taxon>
        <taxon>Rhynchophorus</taxon>
    </lineage>
</organism>
<reference evidence="2" key="1">
    <citation type="submission" date="2020-08" db="EMBL/GenBank/DDBJ databases">
        <title>Genome sequencing and assembly of the red palm weevil Rhynchophorus ferrugineus.</title>
        <authorList>
            <person name="Dias G.B."/>
            <person name="Bergman C.M."/>
            <person name="Manee M."/>
        </authorList>
    </citation>
    <scope>NUCLEOTIDE SEQUENCE</scope>
    <source>
        <strain evidence="2">AA-2017</strain>
        <tissue evidence="2">Whole larva</tissue>
    </source>
</reference>
<dbReference type="Proteomes" id="UP000625711">
    <property type="component" value="Unassembled WGS sequence"/>
</dbReference>
<dbReference type="InterPro" id="IPR033447">
    <property type="entry name" value="OSK"/>
</dbReference>
<dbReference type="SUPFAM" id="SSF52266">
    <property type="entry name" value="SGNH hydrolase"/>
    <property type="match status" value="1"/>
</dbReference>
<dbReference type="Gene3D" id="3.40.50.1110">
    <property type="entry name" value="SGNH hydrolase"/>
    <property type="match status" value="1"/>
</dbReference>
<name>A0A834M0C8_RHYFE</name>